<reference evidence="2" key="1">
    <citation type="submission" date="2013-07" db="EMBL/GenBank/DDBJ databases">
        <title>The genome of Eucalyptus grandis.</title>
        <authorList>
            <person name="Schmutz J."/>
            <person name="Hayes R."/>
            <person name="Myburg A."/>
            <person name="Tuskan G."/>
            <person name="Grattapaglia D."/>
            <person name="Rokhsar D.S."/>
        </authorList>
    </citation>
    <scope>NUCLEOTIDE SEQUENCE</scope>
    <source>
        <tissue evidence="2">Leaf extractions</tissue>
    </source>
</reference>
<name>A0A059AYV4_EUCGR</name>
<evidence type="ECO:0000313" key="2">
    <source>
        <dbReference type="EMBL" id="KCW59162.1"/>
    </source>
</evidence>
<evidence type="ECO:0000256" key="1">
    <source>
        <dbReference type="SAM" id="MobiDB-lite"/>
    </source>
</evidence>
<dbReference type="Gramene" id="KCW59162">
    <property type="protein sequence ID" value="KCW59162"/>
    <property type="gene ID" value="EUGRSUZ_H01798"/>
</dbReference>
<dbReference type="Gramene" id="KCW59163">
    <property type="protein sequence ID" value="KCW59163"/>
    <property type="gene ID" value="EUGRSUZ_H01798"/>
</dbReference>
<organism evidence="2">
    <name type="scientific">Eucalyptus grandis</name>
    <name type="common">Flooded gum</name>
    <dbReference type="NCBI Taxonomy" id="71139"/>
    <lineage>
        <taxon>Eukaryota</taxon>
        <taxon>Viridiplantae</taxon>
        <taxon>Streptophyta</taxon>
        <taxon>Embryophyta</taxon>
        <taxon>Tracheophyta</taxon>
        <taxon>Spermatophyta</taxon>
        <taxon>Magnoliopsida</taxon>
        <taxon>eudicotyledons</taxon>
        <taxon>Gunneridae</taxon>
        <taxon>Pentapetalae</taxon>
        <taxon>rosids</taxon>
        <taxon>malvids</taxon>
        <taxon>Myrtales</taxon>
        <taxon>Myrtaceae</taxon>
        <taxon>Myrtoideae</taxon>
        <taxon>Eucalypteae</taxon>
        <taxon>Eucalyptus</taxon>
    </lineage>
</organism>
<dbReference type="AlphaFoldDB" id="A0A059AYV4"/>
<gene>
    <name evidence="2" type="ORF">EUGRSUZ_H01798</name>
</gene>
<sequence length="82" mass="8377">MASSSRPPCSRIALCPDAGLSPTRAALSPLWSKPSLPRSPRSATTIPASLRTGPTRSLVGTGSAIDMMTSTITVGSQTNCCS</sequence>
<dbReference type="EMBL" id="KK198760">
    <property type="protein sequence ID" value="KCW59162.1"/>
    <property type="molecule type" value="Genomic_DNA"/>
</dbReference>
<accession>A0A059AYV4</accession>
<proteinExistence type="predicted"/>
<protein>
    <submittedName>
        <fullName evidence="2">Uncharacterized protein</fullName>
    </submittedName>
</protein>
<dbReference type="EMBL" id="KK198760">
    <property type="protein sequence ID" value="KCW59163.1"/>
    <property type="molecule type" value="Genomic_DNA"/>
</dbReference>
<feature type="compositionally biased region" description="Polar residues" evidence="1">
    <location>
        <begin position="41"/>
        <end position="60"/>
    </location>
</feature>
<feature type="region of interest" description="Disordered" evidence="1">
    <location>
        <begin position="29"/>
        <end position="61"/>
    </location>
</feature>